<dbReference type="SUPFAM" id="SSF51735">
    <property type="entry name" value="NAD(P)-binding Rossmann-fold domains"/>
    <property type="match status" value="1"/>
</dbReference>
<evidence type="ECO:0000313" key="3">
    <source>
        <dbReference type="Proteomes" id="UP001217485"/>
    </source>
</evidence>
<gene>
    <name evidence="2" type="ORF">POL72_32445</name>
</gene>
<name>A0ABT5C7T4_9BACT</name>
<dbReference type="EMBL" id="JAQNDK010000004">
    <property type="protein sequence ID" value="MDC0682485.1"/>
    <property type="molecule type" value="Genomic_DNA"/>
</dbReference>
<dbReference type="InterPro" id="IPR036291">
    <property type="entry name" value="NAD(P)-bd_dom_sf"/>
</dbReference>
<reference evidence="2 3" key="1">
    <citation type="submission" date="2023-01" db="EMBL/GenBank/DDBJ databases">
        <title>Minimal conservation of predation-associated metabolite biosynthetic gene clusters underscores biosynthetic potential of Myxococcota including descriptions for ten novel species: Archangium lansinium sp. nov., Myxococcus landrumus sp. nov., Nannocystis bai.</title>
        <authorList>
            <person name="Ahearne A."/>
            <person name="Stevens C."/>
            <person name="Dowd S."/>
        </authorList>
    </citation>
    <scope>NUCLEOTIDE SEQUENCE [LARGE SCALE GENOMIC DNA]</scope>
    <source>
        <strain evidence="2 3">WIWO2</strain>
    </source>
</reference>
<dbReference type="Proteomes" id="UP001217485">
    <property type="component" value="Unassembled WGS sequence"/>
</dbReference>
<organism evidence="2 3">
    <name type="scientific">Sorangium atrum</name>
    <dbReference type="NCBI Taxonomy" id="2995308"/>
    <lineage>
        <taxon>Bacteria</taxon>
        <taxon>Pseudomonadati</taxon>
        <taxon>Myxococcota</taxon>
        <taxon>Polyangia</taxon>
        <taxon>Polyangiales</taxon>
        <taxon>Polyangiaceae</taxon>
        <taxon>Sorangium</taxon>
    </lineage>
</organism>
<sequence length="85" mass="8956">MSSLHDTAVRLAEWRASVICGFTTPLPEHARVVNTGAASGLGRALALELASRRAKLLLADLDDGGSQETARPAARRFPEPGEAFG</sequence>
<dbReference type="Gene3D" id="3.40.50.720">
    <property type="entry name" value="NAD(P)-binding Rossmann-like Domain"/>
    <property type="match status" value="1"/>
</dbReference>
<feature type="region of interest" description="Disordered" evidence="1">
    <location>
        <begin position="63"/>
        <end position="85"/>
    </location>
</feature>
<evidence type="ECO:0000256" key="1">
    <source>
        <dbReference type="SAM" id="MobiDB-lite"/>
    </source>
</evidence>
<accession>A0ABT5C7T4</accession>
<comment type="caution">
    <text evidence="2">The sequence shown here is derived from an EMBL/GenBank/DDBJ whole genome shotgun (WGS) entry which is preliminary data.</text>
</comment>
<dbReference type="RefSeq" id="WP_272100451.1">
    <property type="nucleotide sequence ID" value="NZ_JAQNDK010000004.1"/>
</dbReference>
<keyword evidence="3" id="KW-1185">Reference proteome</keyword>
<proteinExistence type="predicted"/>
<evidence type="ECO:0000313" key="2">
    <source>
        <dbReference type="EMBL" id="MDC0682485.1"/>
    </source>
</evidence>
<evidence type="ECO:0008006" key="4">
    <source>
        <dbReference type="Google" id="ProtNLM"/>
    </source>
</evidence>
<protein>
    <recommendedName>
        <fullName evidence="4">Short-chain dehydrogenase</fullName>
    </recommendedName>
</protein>